<dbReference type="GO" id="GO:0003676">
    <property type="term" value="F:nucleic acid binding"/>
    <property type="evidence" value="ECO:0007669"/>
    <property type="project" value="InterPro"/>
</dbReference>
<feature type="region of interest" description="Disordered" evidence="2">
    <location>
        <begin position="621"/>
        <end position="658"/>
    </location>
</feature>
<feature type="compositionally biased region" description="Polar residues" evidence="2">
    <location>
        <begin position="391"/>
        <end position="403"/>
    </location>
</feature>
<dbReference type="OrthoDB" id="549020at2759"/>
<keyword evidence="4" id="KW-1185">Reference proteome</keyword>
<evidence type="ECO:0000313" key="4">
    <source>
        <dbReference type="Proteomes" id="UP000075714"/>
    </source>
</evidence>
<feature type="compositionally biased region" description="Basic and acidic residues" evidence="2">
    <location>
        <begin position="622"/>
        <end position="631"/>
    </location>
</feature>
<feature type="region of interest" description="Disordered" evidence="2">
    <location>
        <begin position="1178"/>
        <end position="1209"/>
    </location>
</feature>
<dbReference type="Proteomes" id="UP000075714">
    <property type="component" value="Unassembled WGS sequence"/>
</dbReference>
<feature type="compositionally biased region" description="Polar residues" evidence="2">
    <location>
        <begin position="85"/>
        <end position="95"/>
    </location>
</feature>
<comment type="caution">
    <text evidence="3">The sequence shown here is derived from an EMBL/GenBank/DDBJ whole genome shotgun (WGS) entry which is preliminary data.</text>
</comment>
<feature type="compositionally biased region" description="Low complexity" evidence="2">
    <location>
        <begin position="40"/>
        <end position="53"/>
    </location>
</feature>
<feature type="region of interest" description="Disordered" evidence="2">
    <location>
        <begin position="1054"/>
        <end position="1110"/>
    </location>
</feature>
<feature type="compositionally biased region" description="Polar residues" evidence="2">
    <location>
        <begin position="1084"/>
        <end position="1093"/>
    </location>
</feature>
<dbReference type="EMBL" id="LSYV01000025">
    <property type="protein sequence ID" value="KXZ48947.1"/>
    <property type="molecule type" value="Genomic_DNA"/>
</dbReference>
<evidence type="ECO:0000256" key="2">
    <source>
        <dbReference type="SAM" id="MobiDB-lite"/>
    </source>
</evidence>
<keyword evidence="1" id="KW-0175">Coiled coil</keyword>
<dbReference type="SUPFAM" id="SSF53098">
    <property type="entry name" value="Ribonuclease H-like"/>
    <property type="match status" value="1"/>
</dbReference>
<evidence type="ECO:0000256" key="1">
    <source>
        <dbReference type="SAM" id="Coils"/>
    </source>
</evidence>
<reference evidence="4" key="1">
    <citation type="journal article" date="2016" name="Nat. Commun.">
        <title>The Gonium pectorale genome demonstrates co-option of cell cycle regulation during the evolution of multicellularity.</title>
        <authorList>
            <person name="Hanschen E.R."/>
            <person name="Marriage T.N."/>
            <person name="Ferris P.J."/>
            <person name="Hamaji T."/>
            <person name="Toyoda A."/>
            <person name="Fujiyama A."/>
            <person name="Neme R."/>
            <person name="Noguchi H."/>
            <person name="Minakuchi Y."/>
            <person name="Suzuki M."/>
            <person name="Kawai-Toyooka H."/>
            <person name="Smith D.R."/>
            <person name="Sparks H."/>
            <person name="Anderson J."/>
            <person name="Bakaric R."/>
            <person name="Luria V."/>
            <person name="Karger A."/>
            <person name="Kirschner M.W."/>
            <person name="Durand P.M."/>
            <person name="Michod R.E."/>
            <person name="Nozaki H."/>
            <person name="Olson B.J."/>
        </authorList>
    </citation>
    <scope>NUCLEOTIDE SEQUENCE [LARGE SCALE GENOMIC DNA]</scope>
    <source>
        <strain evidence="4">NIES-2863</strain>
    </source>
</reference>
<gene>
    <name evidence="3" type="ORF">GPECTOR_24g237</name>
</gene>
<protein>
    <submittedName>
        <fullName evidence="3">Uncharacterized protein</fullName>
    </submittedName>
</protein>
<organism evidence="3 4">
    <name type="scientific">Gonium pectorale</name>
    <name type="common">Green alga</name>
    <dbReference type="NCBI Taxonomy" id="33097"/>
    <lineage>
        <taxon>Eukaryota</taxon>
        <taxon>Viridiplantae</taxon>
        <taxon>Chlorophyta</taxon>
        <taxon>core chlorophytes</taxon>
        <taxon>Chlorophyceae</taxon>
        <taxon>CS clade</taxon>
        <taxon>Chlamydomonadales</taxon>
        <taxon>Volvocaceae</taxon>
        <taxon>Gonium</taxon>
    </lineage>
</organism>
<feature type="coiled-coil region" evidence="1">
    <location>
        <begin position="1009"/>
        <end position="1043"/>
    </location>
</feature>
<evidence type="ECO:0000313" key="3">
    <source>
        <dbReference type="EMBL" id="KXZ48947.1"/>
    </source>
</evidence>
<feature type="compositionally biased region" description="Gly residues" evidence="2">
    <location>
        <begin position="415"/>
        <end position="426"/>
    </location>
</feature>
<feature type="compositionally biased region" description="Polar residues" evidence="2">
    <location>
        <begin position="1178"/>
        <end position="1191"/>
    </location>
</feature>
<feature type="region of interest" description="Disordered" evidence="2">
    <location>
        <begin position="354"/>
        <end position="439"/>
    </location>
</feature>
<dbReference type="STRING" id="33097.A0A150GGI3"/>
<accession>A0A150GGI3</accession>
<dbReference type="InterPro" id="IPR036397">
    <property type="entry name" value="RNaseH_sf"/>
</dbReference>
<feature type="compositionally biased region" description="Low complexity" evidence="2">
    <location>
        <begin position="107"/>
        <end position="117"/>
    </location>
</feature>
<sequence length="1528" mass="154812">MPKLKVLLSSPESRGVFVVYLQDIREVVRLDEQALRRAAAEGASPTASASAGPSTPPGPCPDPTAAGPSPWEEPALGAMALATTAERTTSSQLPPTHSHPPRPGAPSSEALSSELASRDVSSLMMSASLLTSSSAPLTGRGSAITATSSVPWGAGGNLTTAPSGSEGLELIDAAGNSLPQAVVAAIMLAWPGTNALARLKRRAALALAAAQEGPEGPHSMLASALGDVLHRYEPEAVAELRHPVTKTLRVKQLLHEGGPGDGMLSASPIAGSPEQQPGGAVAGGPGASPSTGRDGTGGANSPMPGDSPGGPGFLRVIKGKYDIVVALNVPGLLQGYAAGTLGQNSYGGGGLGAEASASSLPRQQSAGTLSPVRAHTPTSSHTSPDGRDGSRTASPLPGQTTGERTPGEGASMSPGEGGAGASGTGLQGASDRAGGAGSEANSVYGAEGVNDLALRAFPGTSPAAQLRRAIVIHLAGMPKRSQLWTHLGIFVASSQAHLWLNPTHRWPKLKAFVLHPDSRGVFLDTQMPGPASSAGHVTLDPAALRRAAAVGLASAISAAWPGHAPLERIRRAAAFTLAFAIRGPAGPYTMLGSALGTAIRKRDKEAFDSLAGMGKLSELLDDSAHSDRGPHWDAATSGSGGEADAVDPATAGDNRPPGGGYIVSFKKDQDGYMRLRLEALLQEWPREDVTSTAMAAMAAGLPAAGRFPLLPGAPDFSLADAADMAAFSVAAPGGATGYAGLAGAAGAYSSLLHGAGLPAVGVPALVPGVHTGVLPAAVSGMVGPDGGSPPLEQELLRRFPNPPGVSSSSSEQATIAAAKRCIARLLAWAPPPHQLTFAKLGAQVPKLLGGARIGRNLRLICLEEPDVFNVQSQSPTVHVVRLVCPRMLQLAADLSDRRTAQTAAQQQQQQAFPVMQAYMQAAHAQVQAQAHAAHSGGAAAAASALQQQLSGMLTLQEAASAGLGGAAGLGVQGVSGVQPAAGLAGRGAPSMVPQLPGLRIQTTASQRLLLQAQAQVQAQVAARQEQEAELRQQLQQVQVMNAAVSEHGGVTAARNAAAAAGGPGPSSWSAGWQPQPLRHPSLTPVHSRTEAATQQQQQQQQLLRMSQQALNTSRSVGGGVSATQLFDEQLSVGVTSPGTVSLNTTIAGGAEEAYTVAGSTLSARASVHLDASLPWQQQIGSSSSGMTQSPHITAPGGASTASGGSASGGHVSTRLHDFVAAALVAEQALQPPGSASASVLPATAVHVTADPYSSDFLAVLQHCLSCPQVGLAVQVCGGRPALVSLYAPSAMSLVAADGGVGAMPETLTPAVYVIDCTPSYGVEGSEVILGTLLGSLRGLLEEPGVAKVVHGCEQVRALEVLSGAAIAPLLDTRVLLDAVFTMLPPLPPPPSVSAVASAAAAGPLPAGGYSSVEAAAMAQLTQHVNGLRGVLQAVELWADRPELVSVLAGLHFAAYRAELWSAAGRDSVWLTRPLTESQVAVAAQAVHHLPELWAALCEAVPWLAAHAALRLMQHLRSVSPLRRHGAQG</sequence>
<feature type="region of interest" description="Disordered" evidence="2">
    <location>
        <begin position="85"/>
        <end position="117"/>
    </location>
</feature>
<dbReference type="Gene3D" id="3.30.420.10">
    <property type="entry name" value="Ribonuclease H-like superfamily/Ribonuclease H"/>
    <property type="match status" value="1"/>
</dbReference>
<proteinExistence type="predicted"/>
<feature type="region of interest" description="Disordered" evidence="2">
    <location>
        <begin position="39"/>
        <end position="72"/>
    </location>
</feature>
<name>A0A150GGI3_GONPE</name>
<feature type="compositionally biased region" description="Low complexity" evidence="2">
    <location>
        <begin position="1054"/>
        <end position="1071"/>
    </location>
</feature>
<feature type="region of interest" description="Disordered" evidence="2">
    <location>
        <begin position="255"/>
        <end position="311"/>
    </location>
</feature>
<dbReference type="InterPro" id="IPR012337">
    <property type="entry name" value="RNaseH-like_sf"/>
</dbReference>
<feature type="compositionally biased region" description="Low complexity" evidence="2">
    <location>
        <begin position="1193"/>
        <end position="1204"/>
    </location>
</feature>